<evidence type="ECO:0000313" key="3">
    <source>
        <dbReference type="Proteomes" id="UP000030762"/>
    </source>
</evidence>
<feature type="transmembrane region" description="Helical" evidence="1">
    <location>
        <begin position="150"/>
        <end position="170"/>
    </location>
</feature>
<organism evidence="2 3">
    <name type="scientific">Saprolegnia diclina (strain VS20)</name>
    <dbReference type="NCBI Taxonomy" id="1156394"/>
    <lineage>
        <taxon>Eukaryota</taxon>
        <taxon>Sar</taxon>
        <taxon>Stramenopiles</taxon>
        <taxon>Oomycota</taxon>
        <taxon>Saprolegniomycetes</taxon>
        <taxon>Saprolegniales</taxon>
        <taxon>Saprolegniaceae</taxon>
        <taxon>Saprolegnia</taxon>
    </lineage>
</organism>
<dbReference type="OrthoDB" id="70999at2759"/>
<dbReference type="Proteomes" id="UP000030762">
    <property type="component" value="Unassembled WGS sequence"/>
</dbReference>
<sequence>MAFRATFAASGIEMPLNVATYLRGLCQYVSFVLAAIALIAGLYTLANGCTSEGYNLFEVNRVGGLIWIGRPLLFVRSVTALCILSTATLQLQKTGIMTQLTASRDDVEPVIAYITKILAASELGWLVYIFDDLCMAWTRQYSASYTTKTAMTAWLIAIVLSFTNPVSHSATIQRSCSLGEMDFEMVCHSGVVAIGSVSRLLLLVGIALGGSMLVYILDRASHKLPPLDERDSFLVSCSAKYLFERKGWVHDRVYYIDFASAALTGLLVCSYKGDLHVFDIKTWRTLVLHRSDLQAATASHPSAPHLARALPLIK</sequence>
<dbReference type="OMA" id="LIWIGRP"/>
<keyword evidence="3" id="KW-1185">Reference proteome</keyword>
<dbReference type="AlphaFoldDB" id="T0Q395"/>
<reference evidence="2 3" key="1">
    <citation type="submission" date="2012-04" db="EMBL/GenBank/DDBJ databases">
        <title>The Genome Sequence of Saprolegnia declina VS20.</title>
        <authorList>
            <consortium name="The Broad Institute Genome Sequencing Platform"/>
            <person name="Russ C."/>
            <person name="Nusbaum C."/>
            <person name="Tyler B."/>
            <person name="van West P."/>
            <person name="Dieguez-Uribeondo J."/>
            <person name="de Bruijn I."/>
            <person name="Tripathy S."/>
            <person name="Jiang R."/>
            <person name="Young S.K."/>
            <person name="Zeng Q."/>
            <person name="Gargeya S."/>
            <person name="Fitzgerald M."/>
            <person name="Haas B."/>
            <person name="Abouelleil A."/>
            <person name="Alvarado L."/>
            <person name="Arachchi H.M."/>
            <person name="Berlin A."/>
            <person name="Chapman S.B."/>
            <person name="Goldberg J."/>
            <person name="Griggs A."/>
            <person name="Gujja S."/>
            <person name="Hansen M."/>
            <person name="Howarth C."/>
            <person name="Imamovic A."/>
            <person name="Larimer J."/>
            <person name="McCowen C."/>
            <person name="Montmayeur A."/>
            <person name="Murphy C."/>
            <person name="Neiman D."/>
            <person name="Pearson M."/>
            <person name="Priest M."/>
            <person name="Roberts A."/>
            <person name="Saif S."/>
            <person name="Shea T."/>
            <person name="Sisk P."/>
            <person name="Sykes S."/>
            <person name="Wortman J."/>
            <person name="Nusbaum C."/>
            <person name="Birren B."/>
        </authorList>
    </citation>
    <scope>NUCLEOTIDE SEQUENCE [LARGE SCALE GENOMIC DNA]</scope>
    <source>
        <strain evidence="2 3">VS20</strain>
    </source>
</reference>
<keyword evidence="1" id="KW-0472">Membrane</keyword>
<name>T0Q395_SAPDV</name>
<dbReference type="EMBL" id="JH767188">
    <property type="protein sequence ID" value="EQC29021.1"/>
    <property type="molecule type" value="Genomic_DNA"/>
</dbReference>
<feature type="transmembrane region" description="Helical" evidence="1">
    <location>
        <begin position="110"/>
        <end position="130"/>
    </location>
</feature>
<dbReference type="GeneID" id="19953904"/>
<dbReference type="VEuPathDB" id="FungiDB:SDRG_13177"/>
<keyword evidence="1" id="KW-0812">Transmembrane</keyword>
<feature type="transmembrane region" description="Helical" evidence="1">
    <location>
        <begin position="21"/>
        <end position="45"/>
    </location>
</feature>
<feature type="transmembrane region" description="Helical" evidence="1">
    <location>
        <begin position="191"/>
        <end position="217"/>
    </location>
</feature>
<dbReference type="RefSeq" id="XP_008617480.1">
    <property type="nucleotide sequence ID" value="XM_008619258.1"/>
</dbReference>
<protein>
    <submittedName>
        <fullName evidence="2">Uncharacterized protein</fullName>
    </submittedName>
</protein>
<evidence type="ECO:0000256" key="1">
    <source>
        <dbReference type="SAM" id="Phobius"/>
    </source>
</evidence>
<keyword evidence="1" id="KW-1133">Transmembrane helix</keyword>
<accession>T0Q395</accession>
<gene>
    <name evidence="2" type="ORF">SDRG_13177</name>
</gene>
<dbReference type="InParanoid" id="T0Q395"/>
<evidence type="ECO:0000313" key="2">
    <source>
        <dbReference type="EMBL" id="EQC29021.1"/>
    </source>
</evidence>
<proteinExistence type="predicted"/>